<name>A0A9P4LYV1_9PEZI</name>
<accession>A0A9P4LYV1</accession>
<evidence type="ECO:0000313" key="3">
    <source>
        <dbReference type="EMBL" id="KAF2091976.1"/>
    </source>
</evidence>
<feature type="compositionally biased region" description="Basic and acidic residues" evidence="2">
    <location>
        <begin position="255"/>
        <end position="269"/>
    </location>
</feature>
<feature type="compositionally biased region" description="Basic residues" evidence="2">
    <location>
        <begin position="1"/>
        <end position="11"/>
    </location>
</feature>
<feature type="region of interest" description="Disordered" evidence="2">
    <location>
        <begin position="339"/>
        <end position="381"/>
    </location>
</feature>
<feature type="region of interest" description="Disordered" evidence="2">
    <location>
        <begin position="225"/>
        <end position="272"/>
    </location>
</feature>
<comment type="caution">
    <text evidence="3">The sequence shown here is derived from an EMBL/GenBank/DDBJ whole genome shotgun (WGS) entry which is preliminary data.</text>
</comment>
<evidence type="ECO:0000313" key="4">
    <source>
        <dbReference type="Proteomes" id="UP000799776"/>
    </source>
</evidence>
<feature type="coiled-coil region" evidence="1">
    <location>
        <begin position="773"/>
        <end position="808"/>
    </location>
</feature>
<gene>
    <name evidence="3" type="ORF">K490DRAFT_53138</name>
</gene>
<feature type="compositionally biased region" description="Basic and acidic residues" evidence="2">
    <location>
        <begin position="49"/>
        <end position="63"/>
    </location>
</feature>
<feature type="region of interest" description="Disordered" evidence="2">
    <location>
        <begin position="1"/>
        <end position="78"/>
    </location>
</feature>
<evidence type="ECO:0000256" key="1">
    <source>
        <dbReference type="SAM" id="Coils"/>
    </source>
</evidence>
<feature type="region of interest" description="Disordered" evidence="2">
    <location>
        <begin position="101"/>
        <end position="120"/>
    </location>
</feature>
<evidence type="ECO:0000256" key="2">
    <source>
        <dbReference type="SAM" id="MobiDB-lite"/>
    </source>
</evidence>
<feature type="coiled-coil region" evidence="1">
    <location>
        <begin position="551"/>
        <end position="588"/>
    </location>
</feature>
<feature type="compositionally biased region" description="Basic and acidic residues" evidence="2">
    <location>
        <begin position="354"/>
        <end position="363"/>
    </location>
</feature>
<sequence length="867" mass="98836">MPLFSRKHQRTKATIPEADTSEGHDEPKLSRRMRLAQSIRQRMGSRHTRREEHETTRDTDAEPSKSTLSKSSRDARQDAQIAELQERLYKVEESIATDRATAAASTVPTTTTTPPTIFSTSDISPNGSFYLETQSSHYDNDIRIATAFTDDVPRDTAGDLTTSSARHSDFDSLTPREFQEWIPVFIVEPDHHEMPLRRKNKVDDLHTLSNGGIDATSLDDDLPHDLAHKSPPRHPQNLSITPHKSQEWIPGCDSKSADTETPFPHESKTLDFTPPTRYPQLIFLTPREFNEWIPGSVVEPAQNETLRHKSKVSDLHALSRDEINAESLVVTPVSSYKLSGNVEDNAEDNMAESAPEKVERDHSPSPSLGRKKHKRPQGSTGDVWDAVVHDEESQALNHLRERVISEQNLSEEQKIAFNAEKKRFEADKQEDRNLSQEKKVAVAAEKKLLEAELQNNLSVPEIEKAREALGAVNAARRLIAREFVELKKARVAFDDERSRLAVAEEERTALTRGQEKLAHDKRILVSYAARLRHMGTIDNGDLMELETQMKLQQARNGFEDERSLLAVAEEERNALRREQEKLEHDQRLLKAHAIVVNTTKNNNELSARLREMAATDSKDYIELKKQLAAAIAQIKELEKKLETQNRACETHKDGIELKKQIDAAMAQTKKLEGKLETQKRACKTDKDGIELKHNKSMEKLRMEHKAQIEFQESIVQQVTDAMEEYRKAAKTDKDGLQLKHNESMGKLRMEHKAQMEVQEGIIQQLADATEEYCKVAETNKDEVELKHNEEMEKLRMEHKAQMESQESIAHQLLDATEEYWKVAEETTEMLSSRIQNQNNDQGQAHLQENVLKELTDTVEGYCSMVEY</sequence>
<organism evidence="3 4">
    <name type="scientific">Saccharata proteae CBS 121410</name>
    <dbReference type="NCBI Taxonomy" id="1314787"/>
    <lineage>
        <taxon>Eukaryota</taxon>
        <taxon>Fungi</taxon>
        <taxon>Dikarya</taxon>
        <taxon>Ascomycota</taxon>
        <taxon>Pezizomycotina</taxon>
        <taxon>Dothideomycetes</taxon>
        <taxon>Dothideomycetes incertae sedis</taxon>
        <taxon>Botryosphaeriales</taxon>
        <taxon>Saccharataceae</taxon>
        <taxon>Saccharata</taxon>
    </lineage>
</organism>
<proteinExistence type="predicted"/>
<protein>
    <submittedName>
        <fullName evidence="3">Uncharacterized protein</fullName>
    </submittedName>
</protein>
<dbReference type="Proteomes" id="UP000799776">
    <property type="component" value="Unassembled WGS sequence"/>
</dbReference>
<keyword evidence="1" id="KW-0175">Coiled coil</keyword>
<reference evidence="3" key="1">
    <citation type="journal article" date="2020" name="Stud. Mycol.">
        <title>101 Dothideomycetes genomes: a test case for predicting lifestyles and emergence of pathogens.</title>
        <authorList>
            <person name="Haridas S."/>
            <person name="Albert R."/>
            <person name="Binder M."/>
            <person name="Bloem J."/>
            <person name="Labutti K."/>
            <person name="Salamov A."/>
            <person name="Andreopoulos B."/>
            <person name="Baker S."/>
            <person name="Barry K."/>
            <person name="Bills G."/>
            <person name="Bluhm B."/>
            <person name="Cannon C."/>
            <person name="Castanera R."/>
            <person name="Culley D."/>
            <person name="Daum C."/>
            <person name="Ezra D."/>
            <person name="Gonzalez J."/>
            <person name="Henrissat B."/>
            <person name="Kuo A."/>
            <person name="Liang C."/>
            <person name="Lipzen A."/>
            <person name="Lutzoni F."/>
            <person name="Magnuson J."/>
            <person name="Mondo S."/>
            <person name="Nolan M."/>
            <person name="Ohm R."/>
            <person name="Pangilinan J."/>
            <person name="Park H.-J."/>
            <person name="Ramirez L."/>
            <person name="Alfaro M."/>
            <person name="Sun H."/>
            <person name="Tritt A."/>
            <person name="Yoshinaga Y."/>
            <person name="Zwiers L.-H."/>
            <person name="Turgeon B."/>
            <person name="Goodwin S."/>
            <person name="Spatafora J."/>
            <person name="Crous P."/>
            <person name="Grigoriev I."/>
        </authorList>
    </citation>
    <scope>NUCLEOTIDE SEQUENCE</scope>
    <source>
        <strain evidence="3">CBS 121410</strain>
    </source>
</reference>
<feature type="coiled-coil region" evidence="1">
    <location>
        <begin position="620"/>
        <end position="681"/>
    </location>
</feature>
<dbReference type="EMBL" id="ML978711">
    <property type="protein sequence ID" value="KAF2091976.1"/>
    <property type="molecule type" value="Genomic_DNA"/>
</dbReference>
<dbReference type="AlphaFoldDB" id="A0A9P4LYV1"/>
<keyword evidence="4" id="KW-1185">Reference proteome</keyword>